<dbReference type="Gene3D" id="3.40.50.300">
    <property type="entry name" value="P-loop containing nucleotide triphosphate hydrolases"/>
    <property type="match status" value="1"/>
</dbReference>
<protein>
    <submittedName>
        <fullName evidence="1">Uncharacterized protein</fullName>
    </submittedName>
</protein>
<dbReference type="GO" id="GO:0004140">
    <property type="term" value="F:dephospho-CoA kinase activity"/>
    <property type="evidence" value="ECO:0007669"/>
    <property type="project" value="InterPro"/>
</dbReference>
<evidence type="ECO:0000313" key="2">
    <source>
        <dbReference type="Proteomes" id="UP000232227"/>
    </source>
</evidence>
<proteinExistence type="predicted"/>
<evidence type="ECO:0000313" key="1">
    <source>
        <dbReference type="EMBL" id="ATG97384.1"/>
    </source>
</evidence>
<sequence>MIIGIFGNIGSGKSTVAKYIANNYNFSYLNLDEVAKVVMSNNIDLQYDLFKLKQDGIDVLDNNNEIDHEKMTEVIFTSQKKNKKVSQVIWKYLKKEVNQVLKILSEANVNVVVEGACLPSIGIKSIDVQLYLANPEIDSFLYSNKWKRKIAKEKNKTLKEINKVISIQNNYNLHQRIDYVLENDPLTMNVEVLNNKVNEFMKLIIK</sequence>
<keyword evidence="2" id="KW-1185">Reference proteome</keyword>
<organism evidence="1 2">
    <name type="scientific">Mesoplasma lactucae ATCC 49193</name>
    <dbReference type="NCBI Taxonomy" id="81460"/>
    <lineage>
        <taxon>Bacteria</taxon>
        <taxon>Bacillati</taxon>
        <taxon>Mycoplasmatota</taxon>
        <taxon>Mollicutes</taxon>
        <taxon>Entomoplasmatales</taxon>
        <taxon>Entomoplasmataceae</taxon>
        <taxon>Mesoplasma</taxon>
    </lineage>
</organism>
<reference evidence="1 2" key="1">
    <citation type="submission" date="2017-09" db="EMBL/GenBank/DDBJ databases">
        <title>SPAdes assembly of the Mesoplasma lactucae genome.</title>
        <authorList>
            <person name="Knight T.F."/>
            <person name="Rubinstein R."/>
            <person name="Citino T."/>
        </authorList>
    </citation>
    <scope>NUCLEOTIDE SEQUENCE [LARGE SCALE GENOMIC DNA]</scope>
    <source>
        <strain evidence="1 2">831-C4</strain>
    </source>
</reference>
<dbReference type="KEGG" id="mlac:CP520_01250"/>
<name>A0A291IRM1_9MOLU</name>
<dbReference type="OrthoDB" id="9812943at2"/>
<dbReference type="Proteomes" id="UP000232227">
    <property type="component" value="Chromosome"/>
</dbReference>
<dbReference type="GO" id="GO:0015937">
    <property type="term" value="P:coenzyme A biosynthetic process"/>
    <property type="evidence" value="ECO:0007669"/>
    <property type="project" value="InterPro"/>
</dbReference>
<dbReference type="EMBL" id="CP023668">
    <property type="protein sequence ID" value="ATG97384.1"/>
    <property type="molecule type" value="Genomic_DNA"/>
</dbReference>
<dbReference type="PROSITE" id="PS51219">
    <property type="entry name" value="DPCK"/>
    <property type="match status" value="1"/>
</dbReference>
<dbReference type="Pfam" id="PF01121">
    <property type="entry name" value="CoaE"/>
    <property type="match status" value="1"/>
</dbReference>
<dbReference type="SUPFAM" id="SSF52540">
    <property type="entry name" value="P-loop containing nucleoside triphosphate hydrolases"/>
    <property type="match status" value="1"/>
</dbReference>
<dbReference type="InterPro" id="IPR001977">
    <property type="entry name" value="Depp_CoAkinase"/>
</dbReference>
<dbReference type="RefSeq" id="WP_096862672.1">
    <property type="nucleotide sequence ID" value="NZ_CP023668.1"/>
</dbReference>
<dbReference type="InterPro" id="IPR027417">
    <property type="entry name" value="P-loop_NTPase"/>
</dbReference>
<dbReference type="GO" id="GO:0005524">
    <property type="term" value="F:ATP binding"/>
    <property type="evidence" value="ECO:0007669"/>
    <property type="project" value="InterPro"/>
</dbReference>
<dbReference type="AlphaFoldDB" id="A0A291IRM1"/>
<gene>
    <name evidence="1" type="ORF">CP520_01250</name>
</gene>
<accession>A0A291IRM1</accession>